<comment type="caution">
    <text evidence="2">The sequence shown here is derived from an EMBL/GenBank/DDBJ whole genome shotgun (WGS) entry which is preliminary data.</text>
</comment>
<sequence length="105" mass="11879">MNVVECFSGNQKMVHDGWTLSRFRDIVDLDMENVGVDWARERWIGTKGAVMKSDVTTPPHADAWIIRWYKRMNFDDPGLGQLGQGSGNEARENVVDPNQSQASQI</sequence>
<name>A0A080YYQ8_PHYNI</name>
<reference evidence="2 3" key="1">
    <citation type="submission" date="2013-11" db="EMBL/GenBank/DDBJ databases">
        <title>The Genome Sequence of Phytophthora parasitica P1976.</title>
        <authorList>
            <consortium name="The Broad Institute Genomics Platform"/>
            <person name="Russ C."/>
            <person name="Tyler B."/>
            <person name="Panabieres F."/>
            <person name="Shan W."/>
            <person name="Tripathy S."/>
            <person name="Grunwald N."/>
            <person name="Machado M."/>
            <person name="Johnson C.S."/>
            <person name="Walker B."/>
            <person name="Young S."/>
            <person name="Zeng Q."/>
            <person name="Gargeya S."/>
            <person name="Fitzgerald M."/>
            <person name="Haas B."/>
            <person name="Abouelleil A."/>
            <person name="Allen A.W."/>
            <person name="Alvarado L."/>
            <person name="Arachchi H.M."/>
            <person name="Berlin A.M."/>
            <person name="Chapman S.B."/>
            <person name="Gainer-Dewar J."/>
            <person name="Goldberg J."/>
            <person name="Griggs A."/>
            <person name="Gujja S."/>
            <person name="Hansen M."/>
            <person name="Howarth C."/>
            <person name="Imamovic A."/>
            <person name="Ireland A."/>
            <person name="Larimer J."/>
            <person name="McCowan C."/>
            <person name="Murphy C."/>
            <person name="Pearson M."/>
            <person name="Poon T.W."/>
            <person name="Priest M."/>
            <person name="Roberts A."/>
            <person name="Saif S."/>
            <person name="Shea T."/>
            <person name="Sisk P."/>
            <person name="Sykes S."/>
            <person name="Wortman J."/>
            <person name="Nusbaum C."/>
            <person name="Birren B."/>
        </authorList>
    </citation>
    <scope>NUCLEOTIDE SEQUENCE [LARGE SCALE GENOMIC DNA]</scope>
    <source>
        <strain evidence="2 3">P1976</strain>
    </source>
</reference>
<evidence type="ECO:0000313" key="3">
    <source>
        <dbReference type="Proteomes" id="UP000028582"/>
    </source>
</evidence>
<feature type="compositionally biased region" description="Polar residues" evidence="1">
    <location>
        <begin position="96"/>
        <end position="105"/>
    </location>
</feature>
<dbReference type="AlphaFoldDB" id="A0A080YYQ8"/>
<accession>A0A080YYQ8</accession>
<evidence type="ECO:0000313" key="2">
    <source>
        <dbReference type="EMBL" id="ETO59519.1"/>
    </source>
</evidence>
<dbReference type="EMBL" id="ANJA01004079">
    <property type="protein sequence ID" value="ETO59519.1"/>
    <property type="molecule type" value="Genomic_DNA"/>
</dbReference>
<feature type="region of interest" description="Disordered" evidence="1">
    <location>
        <begin position="79"/>
        <end position="105"/>
    </location>
</feature>
<organism evidence="2 3">
    <name type="scientific">Phytophthora nicotianae P1976</name>
    <dbReference type="NCBI Taxonomy" id="1317066"/>
    <lineage>
        <taxon>Eukaryota</taxon>
        <taxon>Sar</taxon>
        <taxon>Stramenopiles</taxon>
        <taxon>Oomycota</taxon>
        <taxon>Peronosporomycetes</taxon>
        <taxon>Peronosporales</taxon>
        <taxon>Peronosporaceae</taxon>
        <taxon>Phytophthora</taxon>
    </lineage>
</organism>
<gene>
    <name evidence="2" type="ORF">F444_22131</name>
</gene>
<proteinExistence type="predicted"/>
<protein>
    <submittedName>
        <fullName evidence="2">Uncharacterized protein</fullName>
    </submittedName>
</protein>
<evidence type="ECO:0000256" key="1">
    <source>
        <dbReference type="SAM" id="MobiDB-lite"/>
    </source>
</evidence>
<dbReference type="Proteomes" id="UP000028582">
    <property type="component" value="Unassembled WGS sequence"/>
</dbReference>